<feature type="domain" description="Polysaccharide chain length determinant N-terminal" evidence="20">
    <location>
        <begin position="21"/>
        <end position="110"/>
    </location>
</feature>
<dbReference type="Proteomes" id="UP000542125">
    <property type="component" value="Unassembled WGS sequence"/>
</dbReference>
<dbReference type="FunFam" id="3.40.50.300:FF:000527">
    <property type="entry name" value="Tyrosine-protein kinase etk"/>
    <property type="match status" value="1"/>
</dbReference>
<dbReference type="GO" id="GO:0004713">
    <property type="term" value="F:protein tyrosine kinase activity"/>
    <property type="evidence" value="ECO:0007669"/>
    <property type="project" value="UniProtKB-KW"/>
</dbReference>
<keyword evidence="3" id="KW-1003">Cell membrane</keyword>
<evidence type="ECO:0000256" key="7">
    <source>
        <dbReference type="ARBA" id="ARBA00022741"/>
    </source>
</evidence>
<dbReference type="GO" id="GO:0005524">
    <property type="term" value="F:ATP binding"/>
    <property type="evidence" value="ECO:0007669"/>
    <property type="project" value="UniProtKB-KW"/>
</dbReference>
<feature type="transmembrane region" description="Helical" evidence="19">
    <location>
        <begin position="35"/>
        <end position="53"/>
    </location>
</feature>
<dbReference type="Pfam" id="PF13614">
    <property type="entry name" value="AAA_31"/>
    <property type="match status" value="1"/>
</dbReference>
<sequence>MNTPSYPLAAMAPATQEDDGFNVREYVDILLDNKWLIGTVTALAIAIGVAYALSAKPVYQANILIQVEDSAGSAQSFLGEASSLFDVKTPATGEIEIIRSRMIISQAVENTRLFIDAQPRYVPLIGNWLARRATTLSEPGFMGLSGYVSGTESIDVAQFDVGAQMESVDFTLTAGDNGAYALVADHMGEPLQGQVGQLLEYTGPHGPVRLMVADLQAKPGAQFKLARTSRLGAIESLQERLQLAERGRQSGVIAATLQDNDPVKLATILNEIGRQYVRQNIERKAAEAQKTLSFLDMQLPQYKLQLEQSEDVYNRYRNQKGTVAFDEEAKLILGQTVDLQTKLMDAQQRRRELEPRFTGKHPAIQTLDAQIAAWTRELNAINGRIRNMPETQQDALRMERDVKVNSELYQSLVNNALQLRLVKEGKIGNVRLLDEAQLAEIPVKPQKGLVIALAAVLGLFAGIGLALLRNAFFRGIRSPQEIEISTGLNVYATIPLSTAQASLLKRTATSPVIAGSAQTQLLIAAAPHDPAAESLRSLRTALQFAMLESVNNRVIFTGATPGVGKSFLSSNFAGIMANAGKRVLLVDADLRKGTVHEYVGLGRARGMSELIAGQITLNQATHREVLPNLDVITTGVLPPNPAELLMSESCTRLLSVFSDTYDLVIIDTPPVLVAADTAALATHVGTILFVARADKTQMGEVLESAKRLSHGGGAITGVIFNAMDMSRRHYGTYNYRYGGYRYQQYSYGDAASTSTSLKSRA</sequence>
<feature type="transmembrane region" description="Helical" evidence="19">
    <location>
        <begin position="448"/>
        <end position="468"/>
    </location>
</feature>
<dbReference type="SUPFAM" id="SSF52540">
    <property type="entry name" value="P-loop containing nucleoside triphosphate hydrolases"/>
    <property type="match status" value="1"/>
</dbReference>
<gene>
    <name evidence="23" type="ORF">FHW18_001457</name>
</gene>
<name>A0A7Y9LMZ5_9BURK</name>
<dbReference type="AlphaFoldDB" id="A0A7Y9LMZ5"/>
<keyword evidence="5 23" id="KW-0808">Transferase</keyword>
<evidence type="ECO:0000256" key="12">
    <source>
        <dbReference type="ARBA" id="ARBA00023137"/>
    </source>
</evidence>
<dbReference type="EMBL" id="JACBYR010000001">
    <property type="protein sequence ID" value="NYE82186.1"/>
    <property type="molecule type" value="Genomic_DNA"/>
</dbReference>
<evidence type="ECO:0000259" key="21">
    <source>
        <dbReference type="Pfam" id="PF13614"/>
    </source>
</evidence>
<dbReference type="NCBIfam" id="TIGR01005">
    <property type="entry name" value="eps_transp_fam"/>
    <property type="match status" value="1"/>
</dbReference>
<keyword evidence="18" id="KW-0175">Coiled coil</keyword>
<evidence type="ECO:0000256" key="2">
    <source>
        <dbReference type="ARBA" id="ARBA00008883"/>
    </source>
</evidence>
<evidence type="ECO:0000256" key="3">
    <source>
        <dbReference type="ARBA" id="ARBA00022475"/>
    </source>
</evidence>
<comment type="catalytic activity">
    <reaction evidence="14">
        <text>L-tyrosyl-[protein] + ATP = O-phospho-L-tyrosyl-[protein] + ADP + H(+)</text>
        <dbReference type="Rhea" id="RHEA:10596"/>
        <dbReference type="Rhea" id="RHEA-COMP:10136"/>
        <dbReference type="Rhea" id="RHEA-COMP:20101"/>
        <dbReference type="ChEBI" id="CHEBI:15378"/>
        <dbReference type="ChEBI" id="CHEBI:30616"/>
        <dbReference type="ChEBI" id="CHEBI:46858"/>
        <dbReference type="ChEBI" id="CHEBI:61978"/>
        <dbReference type="ChEBI" id="CHEBI:456216"/>
    </reaction>
</comment>
<comment type="function">
    <text evidence="15">Probably involved in polymerization and/or export of exopolysaccharide EPS I which functions as a virulence factor. May be involved in an ATP-dependent process in the pathway for EPS I production, possibly export of the trimeric repeat units across the inner membrane or their polymerization.</text>
</comment>
<dbReference type="InterPro" id="IPR050445">
    <property type="entry name" value="Bact_polysacc_biosynth/exp"/>
</dbReference>
<reference evidence="23 24" key="1">
    <citation type="submission" date="2020-07" db="EMBL/GenBank/DDBJ databases">
        <title>Genomic Encyclopedia of Type Strains, Phase IV (KMG-V): Genome sequencing to study the core and pangenomes of soil and plant-associated prokaryotes.</title>
        <authorList>
            <person name="Whitman W."/>
        </authorList>
    </citation>
    <scope>NUCLEOTIDE SEQUENCE [LARGE SCALE GENOMIC DNA]</scope>
    <source>
        <strain evidence="23 24">SAS40</strain>
    </source>
</reference>
<evidence type="ECO:0000256" key="14">
    <source>
        <dbReference type="ARBA" id="ARBA00053015"/>
    </source>
</evidence>
<dbReference type="GO" id="GO:0000271">
    <property type="term" value="P:polysaccharide biosynthetic process"/>
    <property type="evidence" value="ECO:0007669"/>
    <property type="project" value="UniProtKB-KW"/>
</dbReference>
<accession>A0A7Y9LMZ5</accession>
<dbReference type="GO" id="GO:0005886">
    <property type="term" value="C:plasma membrane"/>
    <property type="evidence" value="ECO:0007669"/>
    <property type="project" value="UniProtKB-SubCell"/>
</dbReference>
<dbReference type="PANTHER" id="PTHR32309:SF32">
    <property type="entry name" value="TYROSINE-PROTEIN KINASE ETK-RELATED"/>
    <property type="match status" value="1"/>
</dbReference>
<evidence type="ECO:0000256" key="5">
    <source>
        <dbReference type="ARBA" id="ARBA00022679"/>
    </source>
</evidence>
<protein>
    <recommendedName>
        <fullName evidence="16">Putative tyrosine-protein kinase EpsB</fullName>
    </recommendedName>
    <alternativeName>
        <fullName evidence="17">EPS I polysaccharide export protein EpsB</fullName>
    </alternativeName>
</protein>
<evidence type="ECO:0000313" key="24">
    <source>
        <dbReference type="Proteomes" id="UP000542125"/>
    </source>
</evidence>
<evidence type="ECO:0000256" key="16">
    <source>
        <dbReference type="ARBA" id="ARBA00067833"/>
    </source>
</evidence>
<organism evidence="23 24">
    <name type="scientific">Pigmentiphaga litoralis</name>
    <dbReference type="NCBI Taxonomy" id="516702"/>
    <lineage>
        <taxon>Bacteria</taxon>
        <taxon>Pseudomonadati</taxon>
        <taxon>Pseudomonadota</taxon>
        <taxon>Betaproteobacteria</taxon>
        <taxon>Burkholderiales</taxon>
        <taxon>Alcaligenaceae</taxon>
        <taxon>Pigmentiphaga</taxon>
    </lineage>
</organism>
<dbReference type="PANTHER" id="PTHR32309">
    <property type="entry name" value="TYROSINE-PROTEIN KINASE"/>
    <property type="match status" value="1"/>
</dbReference>
<feature type="domain" description="Tyrosine-protein kinase G-rich" evidence="22">
    <location>
        <begin position="390"/>
        <end position="471"/>
    </location>
</feature>
<evidence type="ECO:0000256" key="4">
    <source>
        <dbReference type="ARBA" id="ARBA00022519"/>
    </source>
</evidence>
<dbReference type="Pfam" id="PF02706">
    <property type="entry name" value="Wzz"/>
    <property type="match status" value="1"/>
</dbReference>
<dbReference type="Pfam" id="PF23607">
    <property type="entry name" value="WZC_N"/>
    <property type="match status" value="1"/>
</dbReference>
<evidence type="ECO:0000256" key="19">
    <source>
        <dbReference type="SAM" id="Phobius"/>
    </source>
</evidence>
<evidence type="ECO:0000256" key="13">
    <source>
        <dbReference type="ARBA" id="ARBA00023169"/>
    </source>
</evidence>
<dbReference type="InterPro" id="IPR027417">
    <property type="entry name" value="P-loop_NTPase"/>
</dbReference>
<dbReference type="RefSeq" id="WP_179584794.1">
    <property type="nucleotide sequence ID" value="NZ_JACBYR010000001.1"/>
</dbReference>
<evidence type="ECO:0000256" key="18">
    <source>
        <dbReference type="SAM" id="Coils"/>
    </source>
</evidence>
<evidence type="ECO:0000256" key="1">
    <source>
        <dbReference type="ARBA" id="ARBA00004429"/>
    </source>
</evidence>
<dbReference type="InterPro" id="IPR032807">
    <property type="entry name" value="GNVR"/>
</dbReference>
<keyword evidence="24" id="KW-1185">Reference proteome</keyword>
<dbReference type="InterPro" id="IPR005702">
    <property type="entry name" value="Wzc-like_C"/>
</dbReference>
<dbReference type="Gene3D" id="3.40.50.300">
    <property type="entry name" value="P-loop containing nucleotide triphosphate hydrolases"/>
    <property type="match status" value="1"/>
</dbReference>
<keyword evidence="7" id="KW-0547">Nucleotide-binding</keyword>
<evidence type="ECO:0000256" key="15">
    <source>
        <dbReference type="ARBA" id="ARBA00054296"/>
    </source>
</evidence>
<evidence type="ECO:0000313" key="23">
    <source>
        <dbReference type="EMBL" id="NYE82186.1"/>
    </source>
</evidence>
<comment type="subcellular location">
    <subcellularLocation>
        <location evidence="1">Cell inner membrane</location>
        <topology evidence="1">Multi-pass membrane protein</topology>
    </subcellularLocation>
</comment>
<evidence type="ECO:0000259" key="22">
    <source>
        <dbReference type="Pfam" id="PF13807"/>
    </source>
</evidence>
<keyword evidence="8 23" id="KW-0418">Kinase</keyword>
<evidence type="ECO:0000256" key="8">
    <source>
        <dbReference type="ARBA" id="ARBA00022777"/>
    </source>
</evidence>
<evidence type="ECO:0000256" key="10">
    <source>
        <dbReference type="ARBA" id="ARBA00022989"/>
    </source>
</evidence>
<dbReference type="CDD" id="cd05387">
    <property type="entry name" value="BY-kinase"/>
    <property type="match status" value="1"/>
</dbReference>
<dbReference type="InterPro" id="IPR005700">
    <property type="entry name" value="EPS_ExoP-like"/>
</dbReference>
<comment type="similarity">
    <text evidence="2">Belongs to the etk/wzc family.</text>
</comment>
<dbReference type="NCBIfam" id="TIGR01007">
    <property type="entry name" value="eps_fam"/>
    <property type="match status" value="1"/>
</dbReference>
<keyword evidence="9" id="KW-0067">ATP-binding</keyword>
<keyword evidence="10 19" id="KW-1133">Transmembrane helix</keyword>
<keyword evidence="6 19" id="KW-0812">Transmembrane</keyword>
<evidence type="ECO:0000259" key="20">
    <source>
        <dbReference type="Pfam" id="PF02706"/>
    </source>
</evidence>
<evidence type="ECO:0000256" key="17">
    <source>
        <dbReference type="ARBA" id="ARBA00081049"/>
    </source>
</evidence>
<keyword evidence="11 19" id="KW-0472">Membrane</keyword>
<feature type="domain" description="AAA" evidence="21">
    <location>
        <begin position="562"/>
        <end position="682"/>
    </location>
</feature>
<dbReference type="Pfam" id="PF13807">
    <property type="entry name" value="GNVR"/>
    <property type="match status" value="1"/>
</dbReference>
<evidence type="ECO:0000256" key="6">
    <source>
        <dbReference type="ARBA" id="ARBA00022692"/>
    </source>
</evidence>
<evidence type="ECO:0000256" key="11">
    <source>
        <dbReference type="ARBA" id="ARBA00023136"/>
    </source>
</evidence>
<keyword evidence="12" id="KW-0829">Tyrosine-protein kinase</keyword>
<comment type="caution">
    <text evidence="23">The sequence shown here is derived from an EMBL/GenBank/DDBJ whole genome shotgun (WGS) entry which is preliminary data.</text>
</comment>
<dbReference type="InterPro" id="IPR025669">
    <property type="entry name" value="AAA_dom"/>
</dbReference>
<dbReference type="GO" id="GO:0042802">
    <property type="term" value="F:identical protein binding"/>
    <property type="evidence" value="ECO:0007669"/>
    <property type="project" value="UniProtKB-ARBA"/>
</dbReference>
<dbReference type="InterPro" id="IPR003856">
    <property type="entry name" value="LPS_length_determ_N"/>
</dbReference>
<feature type="coiled-coil region" evidence="18">
    <location>
        <begin position="278"/>
        <end position="319"/>
    </location>
</feature>
<keyword evidence="13" id="KW-0270">Exopolysaccharide synthesis</keyword>
<evidence type="ECO:0000256" key="9">
    <source>
        <dbReference type="ARBA" id="ARBA00022840"/>
    </source>
</evidence>
<keyword evidence="4" id="KW-0997">Cell inner membrane</keyword>
<proteinExistence type="inferred from homology"/>